<keyword evidence="4" id="KW-1185">Reference proteome</keyword>
<organism evidence="3 4">
    <name type="scientific">Curvularia kusanoi</name>
    <name type="common">Cochliobolus kusanoi</name>
    <dbReference type="NCBI Taxonomy" id="90978"/>
    <lineage>
        <taxon>Eukaryota</taxon>
        <taxon>Fungi</taxon>
        <taxon>Dikarya</taxon>
        <taxon>Ascomycota</taxon>
        <taxon>Pezizomycotina</taxon>
        <taxon>Dothideomycetes</taxon>
        <taxon>Pleosporomycetidae</taxon>
        <taxon>Pleosporales</taxon>
        <taxon>Pleosporineae</taxon>
        <taxon>Pleosporaceae</taxon>
        <taxon>Curvularia</taxon>
    </lineage>
</organism>
<sequence>MPTALCPSAKLTAKASNDKPGYTFFPFKNLPAELRFQIWELSMEPRTVKLSCTHRTSAPGQPRRVKLSSPNATPAALQACRESRNHLSSIYSKVLLKHGDWKCTEPPMLGAHGWRNQTPQWEVTDETTQGHVFLNWNVDTVDIGKNLLACFQSIAPSVKALKLERDNGDECWYRSDSQKLQAFNQVETIHVMVAPDQVADDWHATSDAYPWPCSNENILITDRHRTMTLKHVEAMCDRNLEGFYRMADPESRVTVHNGKVYDPDDPFSPAPHHT</sequence>
<dbReference type="InterPro" id="IPR045518">
    <property type="entry name" value="2EXR"/>
</dbReference>
<evidence type="ECO:0000313" key="4">
    <source>
        <dbReference type="Proteomes" id="UP000801428"/>
    </source>
</evidence>
<evidence type="ECO:0000313" key="3">
    <source>
        <dbReference type="EMBL" id="KAF3004423.1"/>
    </source>
</evidence>
<evidence type="ECO:0000259" key="2">
    <source>
        <dbReference type="Pfam" id="PF20150"/>
    </source>
</evidence>
<dbReference type="PANTHER" id="PTHR35910:SF1">
    <property type="entry name" value="2EXR DOMAIN-CONTAINING PROTEIN"/>
    <property type="match status" value="1"/>
</dbReference>
<feature type="region of interest" description="Disordered" evidence="1">
    <location>
        <begin position="255"/>
        <end position="274"/>
    </location>
</feature>
<gene>
    <name evidence="3" type="ORF">E8E13_010372</name>
</gene>
<protein>
    <recommendedName>
        <fullName evidence="2">2EXR domain-containing protein</fullName>
    </recommendedName>
</protein>
<dbReference type="OrthoDB" id="3473305at2759"/>
<dbReference type="Proteomes" id="UP000801428">
    <property type="component" value="Unassembled WGS sequence"/>
</dbReference>
<evidence type="ECO:0000256" key="1">
    <source>
        <dbReference type="SAM" id="MobiDB-lite"/>
    </source>
</evidence>
<proteinExistence type="predicted"/>
<dbReference type="PANTHER" id="PTHR35910">
    <property type="entry name" value="2EXR DOMAIN-CONTAINING PROTEIN"/>
    <property type="match status" value="1"/>
</dbReference>
<comment type="caution">
    <text evidence="3">The sequence shown here is derived from an EMBL/GenBank/DDBJ whole genome shotgun (WGS) entry which is preliminary data.</text>
</comment>
<accession>A0A9P4TGK0</accession>
<dbReference type="EMBL" id="SWKU01000008">
    <property type="protein sequence ID" value="KAF3004423.1"/>
    <property type="molecule type" value="Genomic_DNA"/>
</dbReference>
<name>A0A9P4TGK0_CURKU</name>
<feature type="domain" description="2EXR" evidence="2">
    <location>
        <begin position="24"/>
        <end position="140"/>
    </location>
</feature>
<dbReference type="AlphaFoldDB" id="A0A9P4TGK0"/>
<reference evidence="3" key="1">
    <citation type="submission" date="2019-04" db="EMBL/GenBank/DDBJ databases">
        <title>Sequencing of skin fungus with MAO and IRED activity.</title>
        <authorList>
            <person name="Marsaioli A.J."/>
            <person name="Bonatto J.M.C."/>
            <person name="Reis Junior O."/>
        </authorList>
    </citation>
    <scope>NUCLEOTIDE SEQUENCE</scope>
    <source>
        <strain evidence="3">30M1</strain>
    </source>
</reference>
<dbReference type="Pfam" id="PF20150">
    <property type="entry name" value="2EXR"/>
    <property type="match status" value="1"/>
</dbReference>